<organism evidence="1 2">
    <name type="scientific">Nocardiopsis kunsanensis</name>
    <dbReference type="NCBI Taxonomy" id="141693"/>
    <lineage>
        <taxon>Bacteria</taxon>
        <taxon>Bacillati</taxon>
        <taxon>Actinomycetota</taxon>
        <taxon>Actinomycetes</taxon>
        <taxon>Streptosporangiales</taxon>
        <taxon>Nocardiopsidaceae</taxon>
        <taxon>Nocardiopsis</taxon>
    </lineage>
</organism>
<keyword evidence="2" id="KW-1185">Reference proteome</keyword>
<evidence type="ECO:0000313" key="2">
    <source>
        <dbReference type="Proteomes" id="UP000654947"/>
    </source>
</evidence>
<dbReference type="Proteomes" id="UP000654947">
    <property type="component" value="Unassembled WGS sequence"/>
</dbReference>
<reference evidence="1 2" key="1">
    <citation type="journal article" date="2014" name="Int. J. Syst. Evol. Microbiol.">
        <title>Complete genome sequence of Corynebacterium casei LMG S-19264T (=DSM 44701T), isolated from a smear-ripened cheese.</title>
        <authorList>
            <consortium name="US DOE Joint Genome Institute (JGI-PGF)"/>
            <person name="Walter F."/>
            <person name="Albersmeier A."/>
            <person name="Kalinowski J."/>
            <person name="Ruckert C."/>
        </authorList>
    </citation>
    <scope>NUCLEOTIDE SEQUENCE [LARGE SCALE GENOMIC DNA]</scope>
    <source>
        <strain evidence="1 2">KCTC 19473</strain>
    </source>
</reference>
<proteinExistence type="predicted"/>
<sequence length="109" mass="11289">MPARGETTVFVSGHQLDQIARTCDRVGVGQRGEPGGVQAGQGVLGAPSAHGPMASVERAPVNTAHSPVVTMQLSGCRIPRAARGLVRYVHPCVGVFCCLQGFPAIVICL</sequence>
<name>A0A919CKM9_9ACTN</name>
<gene>
    <name evidence="1" type="ORF">GCM10007147_34060</name>
</gene>
<protein>
    <submittedName>
        <fullName evidence="1">Uncharacterized protein</fullName>
    </submittedName>
</protein>
<comment type="caution">
    <text evidence="1">The sequence shown here is derived from an EMBL/GenBank/DDBJ whole genome shotgun (WGS) entry which is preliminary data.</text>
</comment>
<dbReference type="EMBL" id="BMXL01000020">
    <property type="protein sequence ID" value="GHD31307.1"/>
    <property type="molecule type" value="Genomic_DNA"/>
</dbReference>
<accession>A0A919CKM9</accession>
<evidence type="ECO:0000313" key="1">
    <source>
        <dbReference type="EMBL" id="GHD31307.1"/>
    </source>
</evidence>
<dbReference type="AlphaFoldDB" id="A0A919CKM9"/>